<sequence>METSTNPPDTQNRLNPVAPGPATALQPQKEVTPSGPKTGEFTVLPFTPKKKRRFGEAIGADKMPSPSFIKAKPSAAAASTAAQTASRGLIASIFNGAKEATDPNKGEKSLTRNKIMSQINEINAQQRARQDVVLNIAIAIDSCLAQYTSQLSSAVAEQVRSCLNTALENFVASHINPEGRPKNPEKLGSKERAAQPTETTSANASRNKKDKSDAAKNPTTTGAPAATGKAGQKDPKVTWAQKGIDNPKHSSIDGRGPAPATNKKNTDKPNKPKESPDDRIFIRVPPDHTWRKLSAIGARQELIRISKLTNEDITHFQEVRSGFALRGKNQNIRNKITALQSVAESDGLKIEEACSWKVFLVRGVSKTYTDMSGTHSTDALIPEEARARAGAKNPPVACRKANFGESLDTCCYFISFTEDVKPGFRLFNSSYPAEIQIRVQPPRVTQCQRCLGFHNPRNCTRTERCLKCGKPSYRHNDSTANCPSPPQCANCKGPHTADSLKCPARPVVRNGEKVQTTKAQLQAIREL</sequence>
<protein>
    <submittedName>
        <fullName evidence="2">Uncharacterized protein</fullName>
    </submittedName>
</protein>
<feature type="compositionally biased region" description="Polar residues" evidence="1">
    <location>
        <begin position="196"/>
        <end position="205"/>
    </location>
</feature>
<comment type="caution">
    <text evidence="2">The sequence shown here is derived from an EMBL/GenBank/DDBJ whole genome shotgun (WGS) entry which is preliminary data.</text>
</comment>
<feature type="non-terminal residue" evidence="2">
    <location>
        <position position="527"/>
    </location>
</feature>
<dbReference type="Proteomes" id="UP000034112">
    <property type="component" value="Unassembled WGS sequence"/>
</dbReference>
<feature type="compositionally biased region" description="Low complexity" evidence="1">
    <location>
        <begin position="215"/>
        <end position="230"/>
    </location>
</feature>
<feature type="compositionally biased region" description="Polar residues" evidence="1">
    <location>
        <begin position="1"/>
        <end position="14"/>
    </location>
</feature>
<feature type="compositionally biased region" description="Basic and acidic residues" evidence="1">
    <location>
        <begin position="264"/>
        <end position="280"/>
    </location>
</feature>
<organism evidence="2 3">
    <name type="scientific">Trichoderma harzianum</name>
    <name type="common">Hypocrea lixii</name>
    <dbReference type="NCBI Taxonomy" id="5544"/>
    <lineage>
        <taxon>Eukaryota</taxon>
        <taxon>Fungi</taxon>
        <taxon>Dikarya</taxon>
        <taxon>Ascomycota</taxon>
        <taxon>Pezizomycotina</taxon>
        <taxon>Sordariomycetes</taxon>
        <taxon>Hypocreomycetidae</taxon>
        <taxon>Hypocreales</taxon>
        <taxon>Hypocreaceae</taxon>
        <taxon>Trichoderma</taxon>
    </lineage>
</organism>
<feature type="region of interest" description="Disordered" evidence="1">
    <location>
        <begin position="174"/>
        <end position="280"/>
    </location>
</feature>
<proteinExistence type="predicted"/>
<name>A0A0F9Z720_TRIHA</name>
<feature type="compositionally biased region" description="Basic and acidic residues" evidence="1">
    <location>
        <begin position="177"/>
        <end position="193"/>
    </location>
</feature>
<evidence type="ECO:0000313" key="3">
    <source>
        <dbReference type="Proteomes" id="UP000034112"/>
    </source>
</evidence>
<feature type="region of interest" description="Disordered" evidence="1">
    <location>
        <begin position="1"/>
        <end position="43"/>
    </location>
</feature>
<dbReference type="EMBL" id="JOKZ01001230">
    <property type="protein sequence ID" value="KKO96411.1"/>
    <property type="molecule type" value="Genomic_DNA"/>
</dbReference>
<dbReference type="OrthoDB" id="4869984at2759"/>
<dbReference type="AlphaFoldDB" id="A0A0F9Z720"/>
<accession>A0A0F9Z720</accession>
<reference evidence="3" key="1">
    <citation type="journal article" date="2015" name="Genome Announc.">
        <title>Draft whole-genome sequence of the biocontrol agent Trichoderma harzianum T6776.</title>
        <authorList>
            <person name="Baroncelli R."/>
            <person name="Piaggeschi G."/>
            <person name="Fiorini L."/>
            <person name="Bertolini E."/>
            <person name="Zapparata A."/>
            <person name="Pe M.E."/>
            <person name="Sarrocco S."/>
            <person name="Vannacci G."/>
        </authorList>
    </citation>
    <scope>NUCLEOTIDE SEQUENCE [LARGE SCALE GENOMIC DNA]</scope>
    <source>
        <strain evidence="3">T6776</strain>
    </source>
</reference>
<evidence type="ECO:0000256" key="1">
    <source>
        <dbReference type="SAM" id="MobiDB-lite"/>
    </source>
</evidence>
<gene>
    <name evidence="2" type="ORF">THAR02_11488</name>
</gene>
<evidence type="ECO:0000313" key="2">
    <source>
        <dbReference type="EMBL" id="KKO96411.1"/>
    </source>
</evidence>